<dbReference type="GO" id="GO:0003676">
    <property type="term" value="F:nucleic acid binding"/>
    <property type="evidence" value="ECO:0007669"/>
    <property type="project" value="InterPro"/>
</dbReference>
<comment type="caution">
    <text evidence="2">The sequence shown here is derived from an EMBL/GenBank/DDBJ whole genome shotgun (WGS) entry which is preliminary data.</text>
</comment>
<keyword evidence="2" id="KW-0540">Nuclease</keyword>
<dbReference type="Proteomes" id="UP000654482">
    <property type="component" value="Unassembled WGS sequence"/>
</dbReference>
<dbReference type="EMBL" id="JADEWZ010000076">
    <property type="protein sequence ID" value="MBE9119041.1"/>
    <property type="molecule type" value="Genomic_DNA"/>
</dbReference>
<dbReference type="GO" id="GO:0004519">
    <property type="term" value="F:endonuclease activity"/>
    <property type="evidence" value="ECO:0007669"/>
    <property type="project" value="UniProtKB-KW"/>
</dbReference>
<evidence type="ECO:0000313" key="2">
    <source>
        <dbReference type="EMBL" id="MBE9119041.1"/>
    </source>
</evidence>
<dbReference type="InterPro" id="IPR002711">
    <property type="entry name" value="HNH"/>
</dbReference>
<keyword evidence="2" id="KW-0255">Endonuclease</keyword>
<keyword evidence="3" id="KW-1185">Reference proteome</keyword>
<dbReference type="PANTHER" id="PTHR37827">
    <property type="entry name" value="TUDOR DOMAIN-CONTAINING PROTEIN"/>
    <property type="match status" value="1"/>
</dbReference>
<keyword evidence="2" id="KW-0378">Hydrolase</keyword>
<sequence>MECELCKREMERLTAHHLIPRQTTKRKKVESSPTINICSACHRQVHAFFDNKYLAKHLNTLDKLKNDPKIRKFLNWISKQQSNKKVRVRR</sequence>
<protein>
    <submittedName>
        <fullName evidence="2">HNH endonuclease</fullName>
    </submittedName>
</protein>
<dbReference type="PANTHER" id="PTHR37827:SF1">
    <property type="entry name" value="HNH DOMAIN-CONTAINING PROTEIN"/>
    <property type="match status" value="1"/>
</dbReference>
<evidence type="ECO:0000313" key="3">
    <source>
        <dbReference type="Proteomes" id="UP000654482"/>
    </source>
</evidence>
<dbReference type="Pfam" id="PF01844">
    <property type="entry name" value="HNH"/>
    <property type="match status" value="1"/>
</dbReference>
<evidence type="ECO:0000259" key="1">
    <source>
        <dbReference type="Pfam" id="PF01844"/>
    </source>
</evidence>
<proteinExistence type="predicted"/>
<reference evidence="2" key="1">
    <citation type="submission" date="2020-10" db="EMBL/GenBank/DDBJ databases">
        <authorList>
            <person name="Castelo-Branco R."/>
            <person name="Eusebio N."/>
            <person name="Adriana R."/>
            <person name="Vieira A."/>
            <person name="Brugerolle De Fraissinette N."/>
            <person name="Rezende De Castro R."/>
            <person name="Schneider M.P."/>
            <person name="Vasconcelos V."/>
            <person name="Leao P.N."/>
        </authorList>
    </citation>
    <scope>NUCLEOTIDE SEQUENCE</scope>
    <source>
        <strain evidence="2">LEGE 07157</strain>
    </source>
</reference>
<dbReference type="AlphaFoldDB" id="A0A8J7E1S0"/>
<name>A0A8J7E1S0_9CYAN</name>
<dbReference type="GO" id="GO:0008270">
    <property type="term" value="F:zinc ion binding"/>
    <property type="evidence" value="ECO:0007669"/>
    <property type="project" value="InterPro"/>
</dbReference>
<accession>A0A8J7E1S0</accession>
<organism evidence="2 3">
    <name type="scientific">Lusitaniella coriacea LEGE 07157</name>
    <dbReference type="NCBI Taxonomy" id="945747"/>
    <lineage>
        <taxon>Bacteria</taxon>
        <taxon>Bacillati</taxon>
        <taxon>Cyanobacteriota</taxon>
        <taxon>Cyanophyceae</taxon>
        <taxon>Spirulinales</taxon>
        <taxon>Lusitaniellaceae</taxon>
        <taxon>Lusitaniella</taxon>
    </lineage>
</organism>
<feature type="domain" description="HNH" evidence="1">
    <location>
        <begin position="3"/>
        <end position="47"/>
    </location>
</feature>
<gene>
    <name evidence="2" type="ORF">IQ249_24430</name>
</gene>